<protein>
    <submittedName>
        <fullName evidence="2">Uncharacterized protein</fullName>
    </submittedName>
</protein>
<feature type="compositionally biased region" description="Basic and acidic residues" evidence="1">
    <location>
        <begin position="57"/>
        <end position="66"/>
    </location>
</feature>
<evidence type="ECO:0000313" key="2">
    <source>
        <dbReference type="EMBL" id="KAF8377248.1"/>
    </source>
</evidence>
<accession>A0A835D1Q7</accession>
<reference evidence="2 3" key="1">
    <citation type="submission" date="2020-04" db="EMBL/GenBank/DDBJ databases">
        <title>Plant Genome Project.</title>
        <authorList>
            <person name="Zhang R.-G."/>
        </authorList>
    </citation>
    <scope>NUCLEOTIDE SEQUENCE [LARGE SCALE GENOMIC DNA]</scope>
    <source>
        <strain evidence="2">YNK0</strain>
        <tissue evidence="2">Leaf</tissue>
    </source>
</reference>
<organism evidence="2 3">
    <name type="scientific">Tetracentron sinense</name>
    <name type="common">Spur-leaf</name>
    <dbReference type="NCBI Taxonomy" id="13715"/>
    <lineage>
        <taxon>Eukaryota</taxon>
        <taxon>Viridiplantae</taxon>
        <taxon>Streptophyta</taxon>
        <taxon>Embryophyta</taxon>
        <taxon>Tracheophyta</taxon>
        <taxon>Spermatophyta</taxon>
        <taxon>Magnoliopsida</taxon>
        <taxon>Trochodendrales</taxon>
        <taxon>Trochodendraceae</taxon>
        <taxon>Tetracentron</taxon>
    </lineage>
</organism>
<comment type="caution">
    <text evidence="2">The sequence shown here is derived from an EMBL/GenBank/DDBJ whole genome shotgun (WGS) entry which is preliminary data.</text>
</comment>
<name>A0A835D1Q7_TETSI</name>
<keyword evidence="3" id="KW-1185">Reference proteome</keyword>
<dbReference type="EMBL" id="JABCRI010000024">
    <property type="protein sequence ID" value="KAF8377248.1"/>
    <property type="molecule type" value="Genomic_DNA"/>
</dbReference>
<proteinExistence type="predicted"/>
<evidence type="ECO:0000313" key="3">
    <source>
        <dbReference type="Proteomes" id="UP000655225"/>
    </source>
</evidence>
<gene>
    <name evidence="2" type="ORF">HHK36_030623</name>
</gene>
<sequence>MQKIASVISAESMNSPTQFATSRRMDLYEPVHQISMWRDTFNGNSSLNTGASTTIKMDTKLDKSEGTSRGTLGPSKRYNHGAAKPVDKVKRLCHRGLVASLQLN</sequence>
<dbReference type="AlphaFoldDB" id="A0A835D1Q7"/>
<dbReference type="Proteomes" id="UP000655225">
    <property type="component" value="Unassembled WGS sequence"/>
</dbReference>
<evidence type="ECO:0000256" key="1">
    <source>
        <dbReference type="SAM" id="MobiDB-lite"/>
    </source>
</evidence>
<feature type="region of interest" description="Disordered" evidence="1">
    <location>
        <begin position="48"/>
        <end position="83"/>
    </location>
</feature>